<keyword evidence="2" id="KW-1185">Reference proteome</keyword>
<dbReference type="Proteomes" id="UP000037566">
    <property type="component" value="Unassembled WGS sequence"/>
</dbReference>
<protein>
    <submittedName>
        <fullName evidence="1">Uncharacterized protein</fullName>
    </submittedName>
</protein>
<evidence type="ECO:0000313" key="1">
    <source>
        <dbReference type="EMBL" id="KON63293.1"/>
    </source>
</evidence>
<organism evidence="1 2">
    <name type="scientific">Komagataeibacter europaeus</name>
    <name type="common">Gluconacetobacter europaeus</name>
    <dbReference type="NCBI Taxonomy" id="33995"/>
    <lineage>
        <taxon>Bacteria</taxon>
        <taxon>Pseudomonadati</taxon>
        <taxon>Pseudomonadota</taxon>
        <taxon>Alphaproteobacteria</taxon>
        <taxon>Acetobacterales</taxon>
        <taxon>Acetobacteraceae</taxon>
        <taxon>Komagataeibacter</taxon>
    </lineage>
</organism>
<name>A0A0M0EDG8_KOMEU</name>
<sequence length="129" mass="14941">MPMRAAGEPRLDRGRFMCGVVIHHEMNIPVIRDLGGDTFQEIEKFHGTMTFVAFADYRTCCDVEGCKQRRRTVPEIGMGTWFRHARYHGQDGLFAVQRLDLGFLVDAQHDRAVRWRHVKTDNIPNLVDK</sequence>
<dbReference type="EMBL" id="LHUQ01000034">
    <property type="protein sequence ID" value="KON63293.1"/>
    <property type="molecule type" value="Genomic_DNA"/>
</dbReference>
<dbReference type="AlphaFoldDB" id="A0A0M0EDG8"/>
<gene>
    <name evidence="1" type="ORF">KOEU_32230</name>
</gene>
<comment type="caution">
    <text evidence="1">The sequence shown here is derived from an EMBL/GenBank/DDBJ whole genome shotgun (WGS) entry which is preliminary data.</text>
</comment>
<reference evidence="1" key="1">
    <citation type="submission" date="2015-08" db="EMBL/GenBank/DDBJ databases">
        <title>Draft genome sequence of Komagataeibacter europaeus CECT 8546 a cellulose producer strain from vinegar produced by the traditional method.</title>
        <authorList>
            <person name="Poehlein A."/>
            <person name="Valera M.J."/>
            <person name="Haack F.S."/>
            <person name="Mas A."/>
            <person name="Daniel R."/>
            <person name="Streit W.R."/>
            <person name="Mateo E."/>
        </authorList>
    </citation>
    <scope>NUCLEOTIDE SEQUENCE [LARGE SCALE GENOMIC DNA]</scope>
    <source>
        <strain evidence="1">CECT 8546</strain>
    </source>
</reference>
<evidence type="ECO:0000313" key="2">
    <source>
        <dbReference type="Proteomes" id="UP000037566"/>
    </source>
</evidence>
<accession>A0A0M0EDG8</accession>
<proteinExistence type="predicted"/>